<evidence type="ECO:0000313" key="2">
    <source>
        <dbReference type="EMBL" id="SEE53494.1"/>
    </source>
</evidence>
<proteinExistence type="predicted"/>
<dbReference type="RefSeq" id="WP_071483904.1">
    <property type="nucleotide sequence ID" value="NZ_FNTS01000002.1"/>
</dbReference>
<dbReference type="EMBL" id="FNTS01000002">
    <property type="protein sequence ID" value="SEE53494.1"/>
    <property type="molecule type" value="Genomic_DNA"/>
</dbReference>
<protein>
    <submittedName>
        <fullName evidence="1">Uncharacterized protein</fullName>
    </submittedName>
</protein>
<dbReference type="OrthoDB" id="6935090at2"/>
<dbReference type="Proteomes" id="UP000182179">
    <property type="component" value="Unassembled WGS sequence"/>
</dbReference>
<dbReference type="Proteomes" id="UP000181661">
    <property type="component" value="Unassembled WGS sequence"/>
</dbReference>
<sequence>MYAGEVSVDSMKAFGIAIDTRHGKASELAEMLSFCAAIEKTGLKNRVISLFYDSNSCCCTFELCPSVEEFDEVAEGIKRAALKTIGQFEWFGTINHGAPIEADLEL</sequence>
<dbReference type="EMBL" id="MDDR01000019">
    <property type="protein sequence ID" value="OIN53369.1"/>
    <property type="molecule type" value="Genomic_DNA"/>
</dbReference>
<accession>A0A1S2V3Z1</accession>
<organism evidence="1 3">
    <name type="scientific">Pseudomonas costantinii</name>
    <dbReference type="NCBI Taxonomy" id="168469"/>
    <lineage>
        <taxon>Bacteria</taxon>
        <taxon>Pseudomonadati</taxon>
        <taxon>Pseudomonadota</taxon>
        <taxon>Gammaproteobacteria</taxon>
        <taxon>Pseudomonadales</taxon>
        <taxon>Pseudomonadaceae</taxon>
        <taxon>Pseudomonas</taxon>
    </lineage>
</organism>
<dbReference type="AlphaFoldDB" id="A0A1S2V3Z1"/>
<name>A0A1S2V3Z1_9PSED</name>
<comment type="caution">
    <text evidence="1">The sequence shown here is derived from an EMBL/GenBank/DDBJ whole genome shotgun (WGS) entry which is preliminary data.</text>
</comment>
<evidence type="ECO:0000313" key="1">
    <source>
        <dbReference type="EMBL" id="OIN53369.1"/>
    </source>
</evidence>
<evidence type="ECO:0000313" key="4">
    <source>
        <dbReference type="Proteomes" id="UP000182179"/>
    </source>
</evidence>
<gene>
    <name evidence="1" type="ORF">BFL40_10420</name>
    <name evidence="2" type="ORF">SAMN04515675_6087</name>
</gene>
<reference evidence="1 3" key="1">
    <citation type="submission" date="2016-08" db="EMBL/GenBank/DDBJ databases">
        <title>Draft genome sequence of Pseudomonas costantinii LMG 22119, type strain isolated from cultivated mushroom (Agaricus bisporus) sporophores.</title>
        <authorList>
            <person name="Tambong J.T."/>
        </authorList>
    </citation>
    <scope>NUCLEOTIDE SEQUENCE [LARGE SCALE GENOMIC DNA]</scope>
    <source>
        <strain evidence="1 3">LMG 22119</strain>
    </source>
</reference>
<keyword evidence="4" id="KW-1185">Reference proteome</keyword>
<evidence type="ECO:0000313" key="3">
    <source>
        <dbReference type="Proteomes" id="UP000181661"/>
    </source>
</evidence>
<reference evidence="2 4" key="2">
    <citation type="submission" date="2016-10" db="EMBL/GenBank/DDBJ databases">
        <authorList>
            <person name="Varghese N."/>
            <person name="Submissions S."/>
        </authorList>
    </citation>
    <scope>NUCLEOTIDE SEQUENCE [LARGE SCALE GENOMIC DNA]</scope>
    <source>
        <strain evidence="2 4">BS2773</strain>
    </source>
</reference>